<name>A0AA88LNT4_TACVA</name>
<feature type="compositionally biased region" description="Polar residues" evidence="1">
    <location>
        <begin position="107"/>
        <end position="130"/>
    </location>
</feature>
<sequence length="431" mass="50384">MATENDTKPVVLVVLHHTFDPECVVPDSIKCVNRKNMIAVDCLFYEDKGLLQCLKNNESLDKTSQYLKEYINCENMKRQKEGERSGPRNSARSIKKEVTGIEGTNMKPDQTTNVSEESENSQPERNQQLNPEDINTDNVEDMEQRNESQEKIMRQNLKRNKEPLTENTQTLQKKDKTLEEKEKQLSEVRELRKSNMALEKNQTQLKDKERLESVVKELRQELQNKERQLQDMMIVFEQQKSEIAEKNQQLEEKDRLLAETRQKLEMKDEKGTHVFQVQAPCEQFTKELKKIRKSMKMSTEEECKAILYYVPIVSRAGTDIEAALQKLNSFGDKYIALVVLHHTFDRELITPDSSRTVTREKTFIVDCLFSEDEGLFSCPKNDEAIKKVADWLKIVKHEKQEPKKKKKKEKRSDNNRTEEKRAKGRVALTIE</sequence>
<dbReference type="PANTHER" id="PTHR34488:SF1">
    <property type="entry name" value="SI:CH211-245H14.1-RELATED"/>
    <property type="match status" value="1"/>
</dbReference>
<comment type="caution">
    <text evidence="2">The sequence shown here is derived from an EMBL/GenBank/DDBJ whole genome shotgun (WGS) entry which is preliminary data.</text>
</comment>
<dbReference type="PANTHER" id="PTHR34488">
    <property type="entry name" value="SI:CH211-245H14.1-RELATED"/>
    <property type="match status" value="1"/>
</dbReference>
<feature type="compositionally biased region" description="Basic and acidic residues" evidence="1">
    <location>
        <begin position="142"/>
        <end position="164"/>
    </location>
</feature>
<feature type="compositionally biased region" description="Basic and acidic residues" evidence="1">
    <location>
        <begin position="410"/>
        <end position="421"/>
    </location>
</feature>
<keyword evidence="3" id="KW-1185">Reference proteome</keyword>
<dbReference type="AlphaFoldDB" id="A0AA88LNT4"/>
<dbReference type="InterPro" id="IPR000956">
    <property type="entry name" value="Stathmin_fam"/>
</dbReference>
<proteinExistence type="predicted"/>
<dbReference type="GO" id="GO:0031110">
    <property type="term" value="P:regulation of microtubule polymerization or depolymerization"/>
    <property type="evidence" value="ECO:0007669"/>
    <property type="project" value="InterPro"/>
</dbReference>
<evidence type="ECO:0000256" key="1">
    <source>
        <dbReference type="SAM" id="MobiDB-lite"/>
    </source>
</evidence>
<gene>
    <name evidence="2" type="ORF">Q7C36_022854</name>
</gene>
<evidence type="ECO:0000313" key="2">
    <source>
        <dbReference type="EMBL" id="KAK2816583.1"/>
    </source>
</evidence>
<protein>
    <submittedName>
        <fullName evidence="2">Uncharacterized protein</fullName>
    </submittedName>
</protein>
<dbReference type="EMBL" id="JAVHJS010000025">
    <property type="protein sequence ID" value="KAK2816583.1"/>
    <property type="molecule type" value="Genomic_DNA"/>
</dbReference>
<evidence type="ECO:0000313" key="3">
    <source>
        <dbReference type="Proteomes" id="UP001187315"/>
    </source>
</evidence>
<feature type="region of interest" description="Disordered" evidence="1">
    <location>
        <begin position="78"/>
        <end position="181"/>
    </location>
</feature>
<organism evidence="2 3">
    <name type="scientific">Tachysurus vachellii</name>
    <name type="common">Darkbarbel catfish</name>
    <name type="synonym">Pelteobagrus vachellii</name>
    <dbReference type="NCBI Taxonomy" id="175792"/>
    <lineage>
        <taxon>Eukaryota</taxon>
        <taxon>Metazoa</taxon>
        <taxon>Chordata</taxon>
        <taxon>Craniata</taxon>
        <taxon>Vertebrata</taxon>
        <taxon>Euteleostomi</taxon>
        <taxon>Actinopterygii</taxon>
        <taxon>Neopterygii</taxon>
        <taxon>Teleostei</taxon>
        <taxon>Ostariophysi</taxon>
        <taxon>Siluriformes</taxon>
        <taxon>Bagridae</taxon>
        <taxon>Tachysurus</taxon>
    </lineage>
</organism>
<dbReference type="PRINTS" id="PR00345">
    <property type="entry name" value="STATHMIN"/>
</dbReference>
<feature type="region of interest" description="Disordered" evidence="1">
    <location>
        <begin position="399"/>
        <end position="431"/>
    </location>
</feature>
<reference evidence="2" key="1">
    <citation type="submission" date="2023-08" db="EMBL/GenBank/DDBJ databases">
        <title>Pelteobagrus vachellii genome.</title>
        <authorList>
            <person name="Liu H."/>
        </authorList>
    </citation>
    <scope>NUCLEOTIDE SEQUENCE</scope>
    <source>
        <strain evidence="2">PRFRI_2022a</strain>
        <tissue evidence="2">Muscle</tissue>
    </source>
</reference>
<feature type="compositionally biased region" description="Basic and acidic residues" evidence="1">
    <location>
        <begin position="172"/>
        <end position="181"/>
    </location>
</feature>
<dbReference type="Proteomes" id="UP001187315">
    <property type="component" value="Unassembled WGS sequence"/>
</dbReference>
<accession>A0AA88LNT4</accession>